<proteinExistence type="inferred from homology"/>
<evidence type="ECO:0000256" key="2">
    <source>
        <dbReference type="ARBA" id="ARBA00009009"/>
    </source>
</evidence>
<dbReference type="EMBL" id="QYUM01000004">
    <property type="protein sequence ID" value="RJF85864.1"/>
    <property type="molecule type" value="Genomic_DNA"/>
</dbReference>
<dbReference type="NCBIfam" id="NF033103">
    <property type="entry name" value="bla_class_A"/>
    <property type="match status" value="1"/>
</dbReference>
<organism evidence="8 9">
    <name type="scientific">Sphingomonas cavernae</name>
    <dbReference type="NCBI Taxonomy" id="2320861"/>
    <lineage>
        <taxon>Bacteria</taxon>
        <taxon>Pseudomonadati</taxon>
        <taxon>Pseudomonadota</taxon>
        <taxon>Alphaproteobacteria</taxon>
        <taxon>Sphingomonadales</taxon>
        <taxon>Sphingomonadaceae</taxon>
        <taxon>Sphingomonas</taxon>
    </lineage>
</organism>
<keyword evidence="9" id="KW-1185">Reference proteome</keyword>
<dbReference type="InterPro" id="IPR023650">
    <property type="entry name" value="Beta-lactam_class-A_AS"/>
</dbReference>
<dbReference type="GO" id="GO:0030655">
    <property type="term" value="P:beta-lactam antibiotic catabolic process"/>
    <property type="evidence" value="ECO:0007669"/>
    <property type="project" value="InterPro"/>
</dbReference>
<evidence type="ECO:0000313" key="8">
    <source>
        <dbReference type="EMBL" id="RJF85864.1"/>
    </source>
</evidence>
<dbReference type="Proteomes" id="UP000286100">
    <property type="component" value="Unassembled WGS sequence"/>
</dbReference>
<evidence type="ECO:0000259" key="7">
    <source>
        <dbReference type="Pfam" id="PF13354"/>
    </source>
</evidence>
<dbReference type="InterPro" id="IPR012338">
    <property type="entry name" value="Beta-lactam/transpept-like"/>
</dbReference>
<comment type="similarity">
    <text evidence="2 6">Belongs to the class-A beta-lactamase family.</text>
</comment>
<dbReference type="PRINTS" id="PR00118">
    <property type="entry name" value="BLACTAMASEA"/>
</dbReference>
<dbReference type="RefSeq" id="WP_119765025.1">
    <property type="nucleotide sequence ID" value="NZ_QYUM01000004.1"/>
</dbReference>
<dbReference type="EC" id="3.5.2.6" evidence="3 6"/>
<sequence length="304" mass="32177">MIERRQAMLTLGSALIVTTLAGVPGLSAKSRNSVNLFDDPFARRIAALEAANGGRLGVAVLDTSSGARFSHRGDERFPMCSTFKFLLAAATLARVDRGQEKFDRRIRYAADQIVTHSPVTSEHVGAPGLTVGELCAATMTTSDNTAANLLLTALGGPTAFNAFARNLGDRYTRIDRIEPWLNEAMPGDLRDTTTPAAMLGNLRRLLTRSTLTPGSRDILIGWLVANQTGGTRLRAGVPADWRVGDKTGAGERGTVNDIGILWPAGRAPILVASYLTASPLPFETNSAVHADVARAIAQAVSAAG</sequence>
<evidence type="ECO:0000256" key="3">
    <source>
        <dbReference type="ARBA" id="ARBA00012865"/>
    </source>
</evidence>
<feature type="domain" description="Beta-lactamase class A catalytic" evidence="7">
    <location>
        <begin position="57"/>
        <end position="272"/>
    </location>
</feature>
<dbReference type="Pfam" id="PF13354">
    <property type="entry name" value="Beta-lactamase2"/>
    <property type="match status" value="1"/>
</dbReference>
<dbReference type="AlphaFoldDB" id="A0A418W7H8"/>
<evidence type="ECO:0000256" key="4">
    <source>
        <dbReference type="ARBA" id="ARBA00022801"/>
    </source>
</evidence>
<dbReference type="OrthoDB" id="9784149at2"/>
<dbReference type="Gene3D" id="3.40.710.10">
    <property type="entry name" value="DD-peptidase/beta-lactamase superfamily"/>
    <property type="match status" value="1"/>
</dbReference>
<protein>
    <recommendedName>
        <fullName evidence="3 6">Beta-lactamase</fullName>
        <ecNumber evidence="3 6">3.5.2.6</ecNumber>
    </recommendedName>
</protein>
<comment type="catalytic activity">
    <reaction evidence="1 6">
        <text>a beta-lactam + H2O = a substituted beta-amino acid</text>
        <dbReference type="Rhea" id="RHEA:20401"/>
        <dbReference type="ChEBI" id="CHEBI:15377"/>
        <dbReference type="ChEBI" id="CHEBI:35627"/>
        <dbReference type="ChEBI" id="CHEBI:140347"/>
        <dbReference type="EC" id="3.5.2.6"/>
    </reaction>
</comment>
<evidence type="ECO:0000313" key="9">
    <source>
        <dbReference type="Proteomes" id="UP000286100"/>
    </source>
</evidence>
<dbReference type="PANTHER" id="PTHR35333">
    <property type="entry name" value="BETA-LACTAMASE"/>
    <property type="match status" value="1"/>
</dbReference>
<keyword evidence="5 6" id="KW-0046">Antibiotic resistance</keyword>
<dbReference type="PANTHER" id="PTHR35333:SF3">
    <property type="entry name" value="BETA-LACTAMASE-TYPE TRANSPEPTIDASE FOLD CONTAINING PROTEIN"/>
    <property type="match status" value="1"/>
</dbReference>
<comment type="caution">
    <text evidence="8">The sequence shown here is derived from an EMBL/GenBank/DDBJ whole genome shotgun (WGS) entry which is preliminary data.</text>
</comment>
<dbReference type="GO" id="GO:0046677">
    <property type="term" value="P:response to antibiotic"/>
    <property type="evidence" value="ECO:0007669"/>
    <property type="project" value="UniProtKB-UniRule"/>
</dbReference>
<dbReference type="InterPro" id="IPR000871">
    <property type="entry name" value="Beta-lactam_class-A"/>
</dbReference>
<dbReference type="PROSITE" id="PS00146">
    <property type="entry name" value="BETA_LACTAMASE_A"/>
    <property type="match status" value="1"/>
</dbReference>
<evidence type="ECO:0000256" key="5">
    <source>
        <dbReference type="ARBA" id="ARBA00023251"/>
    </source>
</evidence>
<keyword evidence="4 6" id="KW-0378">Hydrolase</keyword>
<evidence type="ECO:0000256" key="1">
    <source>
        <dbReference type="ARBA" id="ARBA00001526"/>
    </source>
</evidence>
<gene>
    <name evidence="8" type="primary">bla</name>
    <name evidence="8" type="ORF">D3876_18570</name>
</gene>
<dbReference type="GO" id="GO:0008800">
    <property type="term" value="F:beta-lactamase activity"/>
    <property type="evidence" value="ECO:0007669"/>
    <property type="project" value="UniProtKB-UniRule"/>
</dbReference>
<dbReference type="SUPFAM" id="SSF56601">
    <property type="entry name" value="beta-lactamase/transpeptidase-like"/>
    <property type="match status" value="1"/>
</dbReference>
<dbReference type="InterPro" id="IPR045155">
    <property type="entry name" value="Beta-lactam_cat"/>
</dbReference>
<evidence type="ECO:0000256" key="6">
    <source>
        <dbReference type="RuleBase" id="RU361140"/>
    </source>
</evidence>
<accession>A0A418W7H8</accession>
<name>A0A418W7H8_9SPHN</name>
<reference evidence="8 9" key="1">
    <citation type="submission" date="2018-09" db="EMBL/GenBank/DDBJ databases">
        <authorList>
            <person name="Zhu H."/>
        </authorList>
    </citation>
    <scope>NUCLEOTIDE SEQUENCE [LARGE SCALE GENOMIC DNA]</scope>
    <source>
        <strain evidence="8 9">K2R01-6</strain>
    </source>
</reference>